<comment type="caution">
    <text evidence="1">The sequence shown here is derived from an EMBL/GenBank/DDBJ whole genome shotgun (WGS) entry which is preliminary data.</text>
</comment>
<sequence length="53" mass="5863">VQCINLAIQAIQSATARDAKDWAPLFRSADVRFELGDITNPPGSNPCLRYATW</sequence>
<accession>A0ACB6QRL2</accession>
<feature type="non-terminal residue" evidence="1">
    <location>
        <position position="1"/>
    </location>
</feature>
<proteinExistence type="predicted"/>
<protein>
    <submittedName>
        <fullName evidence="1">Uncharacterized protein</fullName>
    </submittedName>
</protein>
<dbReference type="EMBL" id="MU003511">
    <property type="protein sequence ID" value="KAF2469541.1"/>
    <property type="molecule type" value="Genomic_DNA"/>
</dbReference>
<evidence type="ECO:0000313" key="2">
    <source>
        <dbReference type="Proteomes" id="UP000799755"/>
    </source>
</evidence>
<name>A0ACB6QRL2_9PLEO</name>
<reference evidence="1" key="1">
    <citation type="journal article" date="2020" name="Stud. Mycol.">
        <title>101 Dothideomycetes genomes: a test case for predicting lifestyles and emergence of pathogens.</title>
        <authorList>
            <person name="Haridas S."/>
            <person name="Albert R."/>
            <person name="Binder M."/>
            <person name="Bloem J."/>
            <person name="Labutti K."/>
            <person name="Salamov A."/>
            <person name="Andreopoulos B."/>
            <person name="Baker S."/>
            <person name="Barry K."/>
            <person name="Bills G."/>
            <person name="Bluhm B."/>
            <person name="Cannon C."/>
            <person name="Castanera R."/>
            <person name="Culley D."/>
            <person name="Daum C."/>
            <person name="Ezra D."/>
            <person name="Gonzalez J."/>
            <person name="Henrissat B."/>
            <person name="Kuo A."/>
            <person name="Liang C."/>
            <person name="Lipzen A."/>
            <person name="Lutzoni F."/>
            <person name="Magnuson J."/>
            <person name="Mondo S."/>
            <person name="Nolan M."/>
            <person name="Ohm R."/>
            <person name="Pangilinan J."/>
            <person name="Park H.-J."/>
            <person name="Ramirez L."/>
            <person name="Alfaro M."/>
            <person name="Sun H."/>
            <person name="Tritt A."/>
            <person name="Yoshinaga Y."/>
            <person name="Zwiers L.-H."/>
            <person name="Turgeon B."/>
            <person name="Goodwin S."/>
            <person name="Spatafora J."/>
            <person name="Crous P."/>
            <person name="Grigoriev I."/>
        </authorList>
    </citation>
    <scope>NUCLEOTIDE SEQUENCE</scope>
    <source>
        <strain evidence="1">ATCC 200398</strain>
    </source>
</reference>
<evidence type="ECO:0000313" key="1">
    <source>
        <dbReference type="EMBL" id="KAF2469541.1"/>
    </source>
</evidence>
<dbReference type="Proteomes" id="UP000799755">
    <property type="component" value="Unassembled WGS sequence"/>
</dbReference>
<gene>
    <name evidence="1" type="ORF">BDR25DRAFT_228290</name>
</gene>
<organism evidence="1 2">
    <name type="scientific">Lindgomyces ingoldianus</name>
    <dbReference type="NCBI Taxonomy" id="673940"/>
    <lineage>
        <taxon>Eukaryota</taxon>
        <taxon>Fungi</taxon>
        <taxon>Dikarya</taxon>
        <taxon>Ascomycota</taxon>
        <taxon>Pezizomycotina</taxon>
        <taxon>Dothideomycetes</taxon>
        <taxon>Pleosporomycetidae</taxon>
        <taxon>Pleosporales</taxon>
        <taxon>Lindgomycetaceae</taxon>
        <taxon>Lindgomyces</taxon>
    </lineage>
</organism>
<keyword evidence="2" id="KW-1185">Reference proteome</keyword>